<feature type="transmembrane region" description="Helical" evidence="2">
    <location>
        <begin position="235"/>
        <end position="258"/>
    </location>
</feature>
<feature type="transmembrane region" description="Helical" evidence="2">
    <location>
        <begin position="327"/>
        <end position="346"/>
    </location>
</feature>
<keyword evidence="2" id="KW-0472">Membrane</keyword>
<evidence type="ECO:0000256" key="1">
    <source>
        <dbReference type="SAM" id="MobiDB-lite"/>
    </source>
</evidence>
<feature type="transmembrane region" description="Helical" evidence="2">
    <location>
        <begin position="176"/>
        <end position="198"/>
    </location>
</feature>
<evidence type="ECO:0000313" key="4">
    <source>
        <dbReference type="Proteomes" id="UP001075354"/>
    </source>
</evidence>
<feature type="compositionally biased region" description="Low complexity" evidence="1">
    <location>
        <begin position="7"/>
        <end position="23"/>
    </location>
</feature>
<organism evidence="3 4">
    <name type="scientific">Megalurothrips usitatus</name>
    <name type="common">bean blossom thrips</name>
    <dbReference type="NCBI Taxonomy" id="439358"/>
    <lineage>
        <taxon>Eukaryota</taxon>
        <taxon>Metazoa</taxon>
        <taxon>Ecdysozoa</taxon>
        <taxon>Arthropoda</taxon>
        <taxon>Hexapoda</taxon>
        <taxon>Insecta</taxon>
        <taxon>Pterygota</taxon>
        <taxon>Neoptera</taxon>
        <taxon>Paraneoptera</taxon>
        <taxon>Thysanoptera</taxon>
        <taxon>Terebrantia</taxon>
        <taxon>Thripoidea</taxon>
        <taxon>Thripidae</taxon>
        <taxon>Megalurothrips</taxon>
    </lineage>
</organism>
<feature type="region of interest" description="Disordered" evidence="1">
    <location>
        <begin position="1"/>
        <end position="38"/>
    </location>
</feature>
<gene>
    <name evidence="3" type="ORF">ONE63_008241</name>
</gene>
<feature type="transmembrane region" description="Helical" evidence="2">
    <location>
        <begin position="299"/>
        <end position="321"/>
    </location>
</feature>
<keyword evidence="2" id="KW-0812">Transmembrane</keyword>
<dbReference type="EMBL" id="JAPTSV010000006">
    <property type="protein sequence ID" value="KAJ1526658.1"/>
    <property type="molecule type" value="Genomic_DNA"/>
</dbReference>
<dbReference type="Proteomes" id="UP001075354">
    <property type="component" value="Chromosome 6"/>
</dbReference>
<evidence type="ECO:0008006" key="5">
    <source>
        <dbReference type="Google" id="ProtNLM"/>
    </source>
</evidence>
<evidence type="ECO:0000313" key="3">
    <source>
        <dbReference type="EMBL" id="KAJ1526658.1"/>
    </source>
</evidence>
<keyword evidence="2" id="KW-1133">Transmembrane helix</keyword>
<protein>
    <recommendedName>
        <fullName evidence="5">Odorant receptor</fullName>
    </recommendedName>
</protein>
<sequence>MPTVISVAEAPPTTVPPAEALPAKVPPADAPPTDVSTKKAPFTEKIDNSPDRQTPLTDHLVQWLALLSESKENGRTMTLLVWTLQYKYAIPLSIAFTSQQLADFVFTEKQLFLRMGLGLYSCLFVQIAFQKRSTVLQSCVTKLIKVGECLEEDAHPKSKARMMGTVQKFLDWRRFYVPYAVSTEFFTVLMIMVGDARWHKHAAEWLTKPFGWTSVEVSSYVAAVLRLTALPWQAFALALCLASAYAMQLLFIVVYHALADMYDALGRCLEAGSKLSKWAPLQAILAEASMDMEAAVKDLVPHILVVHIAVPLLCTADVALYGLGADIYAIGMGPLALAIFAPLCFAGDAAVEARKHVGSCAGWGPWHQETVSQARIRLGIMLASDGRGGQFSVGGYGSLDIPAFNSVIKTWFNVLQCLINVQSVQTS</sequence>
<reference evidence="3" key="1">
    <citation type="submission" date="2022-12" db="EMBL/GenBank/DDBJ databases">
        <title>Chromosome-level genome assembly of the bean flower thrips Megalurothrips usitatus.</title>
        <authorList>
            <person name="Ma L."/>
            <person name="Liu Q."/>
            <person name="Li H."/>
            <person name="Cai W."/>
        </authorList>
    </citation>
    <scope>NUCLEOTIDE SEQUENCE</scope>
    <source>
        <strain evidence="3">Cailab_2022a</strain>
    </source>
</reference>
<keyword evidence="4" id="KW-1185">Reference proteome</keyword>
<proteinExistence type="predicted"/>
<dbReference type="AlphaFoldDB" id="A0AAV7XQB0"/>
<accession>A0AAV7XQB0</accession>
<evidence type="ECO:0000256" key="2">
    <source>
        <dbReference type="SAM" id="Phobius"/>
    </source>
</evidence>
<name>A0AAV7XQB0_9NEOP</name>
<comment type="caution">
    <text evidence="3">The sequence shown here is derived from an EMBL/GenBank/DDBJ whole genome shotgun (WGS) entry which is preliminary data.</text>
</comment>